<protein>
    <submittedName>
        <fullName evidence="1">Uncharacterized protein</fullName>
    </submittedName>
</protein>
<sequence length="230" mass="27182">MEKHKDLFGFEFPKKFWNTEFYKTTSPLKELLSSGKGRRRNRMLISNKIENLKEIKSILEETIKENSNSMHKPRWNSENEEIKKIKNESMKRSISSENNKKKKTFLLISNHSVSPHTYLPSPIKFPAPRKNFFAKRYSKIPNVNKKENCLNLQIINSKPTAIKSMFFKQREASNLDEDKEINKDLSSGNLFRDIDLRDFKRITFDSDDSCSNESYGNFEMTPKLMKRHFN</sequence>
<name>A0AAU9I6P6_9CILI</name>
<evidence type="ECO:0000313" key="2">
    <source>
        <dbReference type="Proteomes" id="UP001162131"/>
    </source>
</evidence>
<proteinExistence type="predicted"/>
<gene>
    <name evidence="1" type="ORF">BSTOLATCC_MIC335</name>
</gene>
<evidence type="ECO:0000313" key="1">
    <source>
        <dbReference type="EMBL" id="CAG9310126.1"/>
    </source>
</evidence>
<dbReference type="EMBL" id="CAJZBQ010000001">
    <property type="protein sequence ID" value="CAG9310126.1"/>
    <property type="molecule type" value="Genomic_DNA"/>
</dbReference>
<keyword evidence="2" id="KW-1185">Reference proteome</keyword>
<accession>A0AAU9I6P6</accession>
<dbReference type="Proteomes" id="UP001162131">
    <property type="component" value="Unassembled WGS sequence"/>
</dbReference>
<comment type="caution">
    <text evidence="1">The sequence shown here is derived from an EMBL/GenBank/DDBJ whole genome shotgun (WGS) entry which is preliminary data.</text>
</comment>
<reference evidence="1" key="1">
    <citation type="submission" date="2021-09" db="EMBL/GenBank/DDBJ databases">
        <authorList>
            <consortium name="AG Swart"/>
            <person name="Singh M."/>
            <person name="Singh A."/>
            <person name="Seah K."/>
            <person name="Emmerich C."/>
        </authorList>
    </citation>
    <scope>NUCLEOTIDE SEQUENCE</scope>
    <source>
        <strain evidence="1">ATCC30299</strain>
    </source>
</reference>
<organism evidence="1 2">
    <name type="scientific">Blepharisma stoltei</name>
    <dbReference type="NCBI Taxonomy" id="1481888"/>
    <lineage>
        <taxon>Eukaryota</taxon>
        <taxon>Sar</taxon>
        <taxon>Alveolata</taxon>
        <taxon>Ciliophora</taxon>
        <taxon>Postciliodesmatophora</taxon>
        <taxon>Heterotrichea</taxon>
        <taxon>Heterotrichida</taxon>
        <taxon>Blepharismidae</taxon>
        <taxon>Blepharisma</taxon>
    </lineage>
</organism>
<dbReference type="AlphaFoldDB" id="A0AAU9I6P6"/>